<dbReference type="Proteomes" id="UP000078070">
    <property type="component" value="Chromosome"/>
</dbReference>
<keyword evidence="1" id="KW-0472">Membrane</keyword>
<keyword evidence="2" id="KW-0675">Receptor</keyword>
<evidence type="ECO:0000313" key="2">
    <source>
        <dbReference type="EMBL" id="ANG64216.1"/>
    </source>
</evidence>
<reference evidence="2 3" key="2">
    <citation type="journal article" date="2018" name="Int. J. Syst. Evol. Microbiol.">
        <title>Marinobacterium aestuarii sp. nov., a benzene-degrading marine bacterium isolated from estuary sediment.</title>
        <authorList>
            <person name="Bae S.S."/>
            <person name="Jung J."/>
            <person name="Chung D."/>
            <person name="Baek K."/>
        </authorList>
    </citation>
    <scope>NUCLEOTIDE SEQUENCE [LARGE SCALE GENOMIC DNA]</scope>
    <source>
        <strain evidence="2 3">ST58-10</strain>
    </source>
</reference>
<protein>
    <submittedName>
        <fullName evidence="2">TonB-dependent receptor</fullName>
    </submittedName>
</protein>
<dbReference type="STRING" id="1821621.A8C75_18210"/>
<keyword evidence="1" id="KW-0812">Transmembrane</keyword>
<feature type="transmembrane region" description="Helical" evidence="1">
    <location>
        <begin position="99"/>
        <end position="119"/>
    </location>
</feature>
<evidence type="ECO:0000313" key="3">
    <source>
        <dbReference type="Proteomes" id="UP000078070"/>
    </source>
</evidence>
<feature type="transmembrane region" description="Helical" evidence="1">
    <location>
        <begin position="64"/>
        <end position="87"/>
    </location>
</feature>
<dbReference type="AlphaFoldDB" id="A0A1A9F1W5"/>
<gene>
    <name evidence="2" type="ORF">A8C75_18210</name>
</gene>
<accession>A0A1A9F1W5</accession>
<evidence type="ECO:0000256" key="1">
    <source>
        <dbReference type="SAM" id="Phobius"/>
    </source>
</evidence>
<dbReference type="OrthoDB" id="9808748at2"/>
<feature type="transmembrane region" description="Helical" evidence="1">
    <location>
        <begin position="34"/>
        <end position="52"/>
    </location>
</feature>
<dbReference type="KEGG" id="mars:A8C75_18210"/>
<proteinExistence type="predicted"/>
<organism evidence="2 3">
    <name type="scientific">Marinobacterium aestuarii</name>
    <dbReference type="NCBI Taxonomy" id="1821621"/>
    <lineage>
        <taxon>Bacteria</taxon>
        <taxon>Pseudomonadati</taxon>
        <taxon>Pseudomonadota</taxon>
        <taxon>Gammaproteobacteria</taxon>
        <taxon>Oceanospirillales</taxon>
        <taxon>Oceanospirillaceae</taxon>
        <taxon>Marinobacterium</taxon>
    </lineage>
</organism>
<sequence>MDRQYISCALAYAVLGLLLGIFMAASHDHGQLVTHAHIMLLGFVLSFIYGVMHRIWLHNSRGGLAILQFCLHQVGAIVLLVSLFLVYGKVLDPQLLEPVLALSSITVLVGLILMVVMFLKSGSAQSAQQMGR</sequence>
<dbReference type="RefSeq" id="WP_067385627.1">
    <property type="nucleotide sequence ID" value="NZ_CP015839.1"/>
</dbReference>
<reference evidence="3" key="1">
    <citation type="submission" date="2016-05" db="EMBL/GenBank/DDBJ databases">
        <authorList>
            <person name="Baek K."/>
            <person name="Yang S.-J."/>
        </authorList>
    </citation>
    <scope>NUCLEOTIDE SEQUENCE [LARGE SCALE GENOMIC DNA]</scope>
    <source>
        <strain evidence="3">ST58-10</strain>
    </source>
</reference>
<name>A0A1A9F1W5_9GAMM</name>
<keyword evidence="3" id="KW-1185">Reference proteome</keyword>
<keyword evidence="1" id="KW-1133">Transmembrane helix</keyword>
<dbReference type="EMBL" id="CP015839">
    <property type="protein sequence ID" value="ANG64216.1"/>
    <property type="molecule type" value="Genomic_DNA"/>
</dbReference>